<evidence type="ECO:0000313" key="1">
    <source>
        <dbReference type="EMBL" id="KPL80564.1"/>
    </source>
</evidence>
<dbReference type="RefSeq" id="WP_075061210.1">
    <property type="nucleotide sequence ID" value="NZ_LGCL01000004.1"/>
</dbReference>
<reference evidence="1 2" key="1">
    <citation type="submission" date="2015-07" db="EMBL/GenBank/DDBJ databases">
        <title>Genome sequence of Ornatilinea apprima DSM 23815.</title>
        <authorList>
            <person name="Hemp J."/>
            <person name="Ward L.M."/>
            <person name="Pace L.A."/>
            <person name="Fischer W.W."/>
        </authorList>
    </citation>
    <scope>NUCLEOTIDE SEQUENCE [LARGE SCALE GENOMIC DNA]</scope>
    <source>
        <strain evidence="1 2">P3M-1</strain>
    </source>
</reference>
<sequence>MRITRDTLMKLARNAVAERVYRSRDIICVYLTGSMLKEEPLLGGAADIDMVLVHSSTPEAPREVIQATNEVHIDLCHLSQAYFNQPRKLRKDAWVGGFMCASPLVLHDQQHWFEFTQASVCSQYNAPENVMSRAWPMAEAARTIWFDLHAGRFENPAFTFWQYLRALEKAANAVSILAGLPLTERRFMLEFPARAQALQRPGLASGLTDLFMPAPLPADRRETLLSACQSALEQLGRQPDCPAVLLPQRRVYYLNAVDALWNEQPAAAAWILLRVWTRAVCSLAEPAAAQQTWQTSLADLGLNPADMDASLAALDAYLDGVEETLDTWAAKNGIERA</sequence>
<keyword evidence="2" id="KW-1185">Reference proteome</keyword>
<evidence type="ECO:0000313" key="2">
    <source>
        <dbReference type="Proteomes" id="UP000050417"/>
    </source>
</evidence>
<comment type="caution">
    <text evidence="1">The sequence shown here is derived from an EMBL/GenBank/DDBJ whole genome shotgun (WGS) entry which is preliminary data.</text>
</comment>
<dbReference type="Proteomes" id="UP000050417">
    <property type="component" value="Unassembled WGS sequence"/>
</dbReference>
<dbReference type="OrthoDB" id="154348at2"/>
<dbReference type="EMBL" id="LGCL01000004">
    <property type="protein sequence ID" value="KPL80564.1"/>
    <property type="molecule type" value="Genomic_DNA"/>
</dbReference>
<accession>A0A0P6XVB5</accession>
<gene>
    <name evidence="1" type="ORF">ADN00_01595</name>
</gene>
<dbReference type="Gene3D" id="3.30.460.10">
    <property type="entry name" value="Beta Polymerase, domain 2"/>
    <property type="match status" value="1"/>
</dbReference>
<dbReference type="STRING" id="1134406.ADN00_01595"/>
<dbReference type="AlphaFoldDB" id="A0A0P6XVB5"/>
<organism evidence="1 2">
    <name type="scientific">Ornatilinea apprima</name>
    <dbReference type="NCBI Taxonomy" id="1134406"/>
    <lineage>
        <taxon>Bacteria</taxon>
        <taxon>Bacillati</taxon>
        <taxon>Chloroflexota</taxon>
        <taxon>Anaerolineae</taxon>
        <taxon>Anaerolineales</taxon>
        <taxon>Anaerolineaceae</taxon>
        <taxon>Ornatilinea</taxon>
    </lineage>
</organism>
<protein>
    <recommendedName>
        <fullName evidence="3">Polymerase nucleotidyl transferase domain-containing protein</fullName>
    </recommendedName>
</protein>
<name>A0A0P6XVB5_9CHLR</name>
<evidence type="ECO:0008006" key="3">
    <source>
        <dbReference type="Google" id="ProtNLM"/>
    </source>
</evidence>
<dbReference type="InterPro" id="IPR043519">
    <property type="entry name" value="NT_sf"/>
</dbReference>
<proteinExistence type="predicted"/>